<dbReference type="GO" id="GO:0045217">
    <property type="term" value="P:cell-cell junction maintenance"/>
    <property type="evidence" value="ECO:0007669"/>
    <property type="project" value="TreeGrafter"/>
</dbReference>
<evidence type="ECO:0000256" key="5">
    <source>
        <dbReference type="ARBA" id="ARBA00023180"/>
    </source>
</evidence>
<dbReference type="GO" id="GO:0098742">
    <property type="term" value="P:cell-cell adhesion via plasma-membrane adhesion molecules"/>
    <property type="evidence" value="ECO:0007669"/>
    <property type="project" value="TreeGrafter"/>
</dbReference>
<dbReference type="InterPro" id="IPR016054">
    <property type="entry name" value="LY6_UPA_recep-like"/>
</dbReference>
<evidence type="ECO:0000256" key="7">
    <source>
        <dbReference type="SAM" id="SignalP"/>
    </source>
</evidence>
<dbReference type="PANTHER" id="PTHR16529:SF8">
    <property type="entry name" value="CD177 ANTIGEN"/>
    <property type="match status" value="1"/>
</dbReference>
<evidence type="ECO:0000259" key="8">
    <source>
        <dbReference type="Pfam" id="PF00021"/>
    </source>
</evidence>
<feature type="domain" description="UPAR/Ly6" evidence="8">
    <location>
        <begin position="238"/>
        <end position="304"/>
    </location>
</feature>
<protein>
    <submittedName>
        <fullName evidence="9">CD177 molecule</fullName>
    </submittedName>
</protein>
<gene>
    <name evidence="9" type="primary">CD177</name>
</gene>
<dbReference type="CDD" id="cd23636">
    <property type="entry name" value="TFP_LU_ECD_CD177_rpt2"/>
    <property type="match status" value="1"/>
</dbReference>
<dbReference type="GeneTree" id="ENSGT00530000063351"/>
<feature type="domain" description="UPAR/Ly6" evidence="8">
    <location>
        <begin position="132"/>
        <end position="216"/>
    </location>
</feature>
<evidence type="ECO:0000256" key="4">
    <source>
        <dbReference type="ARBA" id="ARBA00023136"/>
    </source>
</evidence>
<reference evidence="9" key="2">
    <citation type="submission" date="2025-09" db="UniProtKB">
        <authorList>
            <consortium name="Ensembl"/>
        </authorList>
    </citation>
    <scope>IDENTIFICATION</scope>
</reference>
<feature type="chain" id="PRO_5034925308" evidence="7">
    <location>
        <begin position="22"/>
        <end position="441"/>
    </location>
</feature>
<name>A0A8C5ZQQ3_MARMA</name>
<evidence type="ECO:0000256" key="3">
    <source>
        <dbReference type="ARBA" id="ARBA00022729"/>
    </source>
</evidence>
<evidence type="ECO:0000313" key="10">
    <source>
        <dbReference type="Proteomes" id="UP000694407"/>
    </source>
</evidence>
<feature type="domain" description="UPAR/Ly6" evidence="8">
    <location>
        <begin position="325"/>
        <end position="399"/>
    </location>
</feature>
<keyword evidence="10" id="KW-1185">Reference proteome</keyword>
<dbReference type="Ensembl" id="ENSMMMT00000020859.1">
    <property type="protein sequence ID" value="ENSMMMP00000018352.1"/>
    <property type="gene ID" value="ENSMMMG00000016255.1"/>
</dbReference>
<dbReference type="InterPro" id="IPR051899">
    <property type="entry name" value="Fert-Immune_med_protein"/>
</dbReference>
<keyword evidence="6" id="KW-1133">Transmembrane helix</keyword>
<evidence type="ECO:0000256" key="1">
    <source>
        <dbReference type="ARBA" id="ARBA00004236"/>
    </source>
</evidence>
<sequence>MSSTSLLALLGVTFLLPCVHALDCQWAAIETVLNTSQMPVEWTNGKKTCDFGDGCQDTLMLIENGPQVNLVLTKGCTSEKDHKVQVTEHRTGPGLSVISYTHVCRHRDLCNDLSTSCPSSVCPAPTPPVLGTLQCPVCFSRYNCPEKASQQFCPVGQTHCYNGVLKLRGGGIATNLKVQGCLPKPGCDLLNGTQKIGPIAVSENCNPKSDTLTCNRGVMLQMGRKLAQDPVEWTSSTNQMCDPEEVCQETLMLIDVGHRSLLMGSKGCSKAGAQNSQAVSLHSRPPGVLVASYVRVCSSDLCNNAGSSSVLLTSLPKPAAPAPGGLQCPACVQFLGSCSQSSNLVTCPSGVTHCYDGNIAVNGGGLSATLSIQGCMAPASKYLLNHTRNVGIFSVRENFEDDNKEQSRVSQSGVARATYLLWVMGMGLFLALWNGGLYPLC</sequence>
<proteinExistence type="predicted"/>
<dbReference type="Proteomes" id="UP000694407">
    <property type="component" value="Unplaced"/>
</dbReference>
<dbReference type="InterPro" id="IPR045860">
    <property type="entry name" value="Snake_toxin-like_sf"/>
</dbReference>
<dbReference type="CDD" id="cd23637">
    <property type="entry name" value="TFP_LU_ECD_CD177_rpt4"/>
    <property type="match status" value="1"/>
</dbReference>
<keyword evidence="2" id="KW-1003">Cell membrane</keyword>
<dbReference type="SUPFAM" id="SSF57302">
    <property type="entry name" value="Snake toxin-like"/>
    <property type="match status" value="2"/>
</dbReference>
<dbReference type="Gene3D" id="2.10.60.10">
    <property type="entry name" value="CD59"/>
    <property type="match status" value="1"/>
</dbReference>
<keyword evidence="5" id="KW-0325">Glycoprotein</keyword>
<feature type="signal peptide" evidence="7">
    <location>
        <begin position="1"/>
        <end position="21"/>
    </location>
</feature>
<dbReference type="CDD" id="cd23623">
    <property type="entry name" value="TFP_LU_ECD_CD177_rpt1"/>
    <property type="match status" value="1"/>
</dbReference>
<feature type="transmembrane region" description="Helical" evidence="6">
    <location>
        <begin position="419"/>
        <end position="440"/>
    </location>
</feature>
<organism evidence="9 10">
    <name type="scientific">Marmota marmota marmota</name>
    <name type="common">Alpine marmot</name>
    <dbReference type="NCBI Taxonomy" id="9994"/>
    <lineage>
        <taxon>Eukaryota</taxon>
        <taxon>Metazoa</taxon>
        <taxon>Chordata</taxon>
        <taxon>Craniata</taxon>
        <taxon>Vertebrata</taxon>
        <taxon>Euteleostomi</taxon>
        <taxon>Mammalia</taxon>
        <taxon>Eutheria</taxon>
        <taxon>Euarchontoglires</taxon>
        <taxon>Glires</taxon>
        <taxon>Rodentia</taxon>
        <taxon>Sciuromorpha</taxon>
        <taxon>Sciuridae</taxon>
        <taxon>Xerinae</taxon>
        <taxon>Marmotini</taxon>
        <taxon>Marmota</taxon>
    </lineage>
</organism>
<evidence type="ECO:0000313" key="9">
    <source>
        <dbReference type="Ensembl" id="ENSMMMP00000018352.1"/>
    </source>
</evidence>
<dbReference type="CDD" id="cd23624">
    <property type="entry name" value="TFP_LU_ECD_CD177_rpt3"/>
    <property type="match status" value="1"/>
</dbReference>
<feature type="domain" description="UPAR/Ly6" evidence="8">
    <location>
        <begin position="48"/>
        <end position="112"/>
    </location>
</feature>
<keyword evidence="3 7" id="KW-0732">Signal</keyword>
<evidence type="ECO:0000256" key="2">
    <source>
        <dbReference type="ARBA" id="ARBA00022475"/>
    </source>
</evidence>
<dbReference type="GO" id="GO:0044853">
    <property type="term" value="C:plasma membrane raft"/>
    <property type="evidence" value="ECO:0007669"/>
    <property type="project" value="TreeGrafter"/>
</dbReference>
<dbReference type="Pfam" id="PF00021">
    <property type="entry name" value="UPAR_LY6"/>
    <property type="match status" value="4"/>
</dbReference>
<keyword evidence="6" id="KW-0812">Transmembrane</keyword>
<comment type="subcellular location">
    <subcellularLocation>
        <location evidence="1">Cell membrane</location>
    </subcellularLocation>
</comment>
<keyword evidence="4 6" id="KW-0472">Membrane</keyword>
<reference evidence="9" key="1">
    <citation type="submission" date="2025-08" db="UniProtKB">
        <authorList>
            <consortium name="Ensembl"/>
        </authorList>
    </citation>
    <scope>IDENTIFICATION</scope>
</reference>
<dbReference type="GO" id="GO:0043315">
    <property type="term" value="P:positive regulation of neutrophil degranulation"/>
    <property type="evidence" value="ECO:0007669"/>
    <property type="project" value="TreeGrafter"/>
</dbReference>
<dbReference type="GO" id="GO:0007159">
    <property type="term" value="P:leukocyte cell-cell adhesion"/>
    <property type="evidence" value="ECO:0007669"/>
    <property type="project" value="TreeGrafter"/>
</dbReference>
<evidence type="ECO:0000256" key="6">
    <source>
        <dbReference type="SAM" id="Phobius"/>
    </source>
</evidence>
<dbReference type="PANTHER" id="PTHR16529">
    <property type="entry name" value="CD177 ANTIGEN"/>
    <property type="match status" value="1"/>
</dbReference>
<dbReference type="AlphaFoldDB" id="A0A8C5ZQQ3"/>
<accession>A0A8C5ZQQ3</accession>
<dbReference type="GO" id="GO:2001044">
    <property type="term" value="P:regulation of integrin-mediated signaling pathway"/>
    <property type="evidence" value="ECO:0007669"/>
    <property type="project" value="TreeGrafter"/>
</dbReference>